<organism evidence="3 4">
    <name type="scientific">Catenulispora pinistramenti</name>
    <dbReference type="NCBI Taxonomy" id="2705254"/>
    <lineage>
        <taxon>Bacteria</taxon>
        <taxon>Bacillati</taxon>
        <taxon>Actinomycetota</taxon>
        <taxon>Actinomycetes</taxon>
        <taxon>Catenulisporales</taxon>
        <taxon>Catenulisporaceae</taxon>
        <taxon>Catenulispora</taxon>
    </lineage>
</organism>
<proteinExistence type="predicted"/>
<gene>
    <name evidence="3" type="ORF">KGQ19_29795</name>
</gene>
<sequence>PLLDTVNPVRAVGAIQRRYHPVTLVLIAATTLTYAALAYRRRWIADDGMIAVRTVRQILAGNGPLYSPHERAETDTSTLWTVLLTIGGSSGIDVARVAVFGGLLCAIGGVLAALFATARLHARLSARPRQLLLPGGALVLLGVSPFWDYATSGLETGLEILWLGLSWLLLVAWCAESPGTKRQYAIAFYLGLAPLVRPEFALLEAVFGVAAWFLIRPGLRRTVLLFVTAEALPLLYEVFRAGYYGELVPLPALAKSASRSQWNRGWRYVEETLKGYFLWIPLAILLIAVIAHLMKKSALKTRSTTILLATPVVAGLVLGLYVVKVGGDFMHARMVLPVVFLLVLPVFLVPVTAVLVPAVTATAVWAAYSGATYSVHFYDQKHAISEDERLGYQQWTGRTNPDTSAAYTNRERGIGEAIASWAAHGQRVLTSEGGIDVPLDPSLPYSFAVAAGRLGAAGAETPLSDEVVDTLGLANPLGAHLTVTTPGRPGHEKELPWAWILAEYGDPAVVDTKVVLDGTTPDQVRAARHAMSCGSLKELLDSTRQPMTPGRFWSNLTGAMDRTALVVPADPFAAEKKFCG</sequence>
<evidence type="ECO:0000259" key="2">
    <source>
        <dbReference type="Pfam" id="PF26371"/>
    </source>
</evidence>
<keyword evidence="1" id="KW-0472">Membrane</keyword>
<feature type="domain" description="Terminal beta-(1-&gt;2)-arabinofuranosyltransferase C-terminal" evidence="2">
    <location>
        <begin position="449"/>
        <end position="562"/>
    </location>
</feature>
<feature type="transmembrane region" description="Helical" evidence="1">
    <location>
        <begin position="21"/>
        <end position="39"/>
    </location>
</feature>
<keyword evidence="1" id="KW-0812">Transmembrane</keyword>
<evidence type="ECO:0000313" key="4">
    <source>
        <dbReference type="Proteomes" id="UP000730482"/>
    </source>
</evidence>
<keyword evidence="4" id="KW-1185">Reference proteome</keyword>
<evidence type="ECO:0000256" key="1">
    <source>
        <dbReference type="SAM" id="Phobius"/>
    </source>
</evidence>
<feature type="non-terminal residue" evidence="3">
    <location>
        <position position="1"/>
    </location>
</feature>
<dbReference type="InterPro" id="IPR058983">
    <property type="entry name" value="AftB_C"/>
</dbReference>
<dbReference type="RefSeq" id="WP_212015050.1">
    <property type="nucleotide sequence ID" value="NZ_JAAFYZ010000126.1"/>
</dbReference>
<feature type="transmembrane region" description="Helical" evidence="1">
    <location>
        <begin position="276"/>
        <end position="294"/>
    </location>
</feature>
<feature type="transmembrane region" description="Helical" evidence="1">
    <location>
        <begin position="130"/>
        <end position="147"/>
    </location>
</feature>
<dbReference type="EMBL" id="JAAFYZ010000126">
    <property type="protein sequence ID" value="MBS2551071.1"/>
    <property type="molecule type" value="Genomic_DNA"/>
</dbReference>
<reference evidence="3 4" key="1">
    <citation type="submission" date="2020-02" db="EMBL/GenBank/DDBJ databases">
        <title>Acidophilic actinobacteria isolated from forest soil.</title>
        <authorList>
            <person name="Golinska P."/>
        </authorList>
    </citation>
    <scope>NUCLEOTIDE SEQUENCE [LARGE SCALE GENOMIC DNA]</scope>
    <source>
        <strain evidence="3 4">NL8</strain>
    </source>
</reference>
<dbReference type="Proteomes" id="UP000730482">
    <property type="component" value="Unassembled WGS sequence"/>
</dbReference>
<feature type="transmembrane region" description="Helical" evidence="1">
    <location>
        <begin position="97"/>
        <end position="118"/>
    </location>
</feature>
<feature type="transmembrane region" description="Helical" evidence="1">
    <location>
        <begin position="335"/>
        <end position="368"/>
    </location>
</feature>
<keyword evidence="1" id="KW-1133">Transmembrane helix</keyword>
<feature type="transmembrane region" description="Helical" evidence="1">
    <location>
        <begin position="159"/>
        <end position="175"/>
    </location>
</feature>
<accession>A0ABS5KYD3</accession>
<protein>
    <recommendedName>
        <fullName evidence="2">Terminal beta-(1-&gt;2)-arabinofuranosyltransferase C-terminal domain-containing protein</fullName>
    </recommendedName>
</protein>
<feature type="transmembrane region" description="Helical" evidence="1">
    <location>
        <begin position="306"/>
        <end position="323"/>
    </location>
</feature>
<dbReference type="Pfam" id="PF26371">
    <property type="entry name" value="AftB_C"/>
    <property type="match status" value="1"/>
</dbReference>
<name>A0ABS5KYD3_9ACTN</name>
<evidence type="ECO:0000313" key="3">
    <source>
        <dbReference type="EMBL" id="MBS2551071.1"/>
    </source>
</evidence>
<comment type="caution">
    <text evidence="3">The sequence shown here is derived from an EMBL/GenBank/DDBJ whole genome shotgun (WGS) entry which is preliminary data.</text>
</comment>